<sequence>MQKVYAEMRTYDPAPIYGKLVGRLYDANAPQP</sequence>
<gene>
    <name evidence="1" type="ORF">RFH988_LOCUS30238</name>
</gene>
<dbReference type="Proteomes" id="UP000663882">
    <property type="component" value="Unassembled WGS sequence"/>
</dbReference>
<protein>
    <submittedName>
        <fullName evidence="1">Uncharacterized protein</fullName>
    </submittedName>
</protein>
<name>A0A815EEP9_9BILA</name>
<dbReference type="EMBL" id="CAJNOO010002986">
    <property type="protein sequence ID" value="CAF1310837.1"/>
    <property type="molecule type" value="Genomic_DNA"/>
</dbReference>
<organism evidence="1 2">
    <name type="scientific">Rotaria sordida</name>
    <dbReference type="NCBI Taxonomy" id="392033"/>
    <lineage>
        <taxon>Eukaryota</taxon>
        <taxon>Metazoa</taxon>
        <taxon>Spiralia</taxon>
        <taxon>Gnathifera</taxon>
        <taxon>Rotifera</taxon>
        <taxon>Eurotatoria</taxon>
        <taxon>Bdelloidea</taxon>
        <taxon>Philodinida</taxon>
        <taxon>Philodinidae</taxon>
        <taxon>Rotaria</taxon>
    </lineage>
</organism>
<proteinExistence type="predicted"/>
<accession>A0A815EEP9</accession>
<evidence type="ECO:0000313" key="2">
    <source>
        <dbReference type="Proteomes" id="UP000663882"/>
    </source>
</evidence>
<feature type="non-terminal residue" evidence="1">
    <location>
        <position position="32"/>
    </location>
</feature>
<dbReference type="AlphaFoldDB" id="A0A815EEP9"/>
<evidence type="ECO:0000313" key="1">
    <source>
        <dbReference type="EMBL" id="CAF1310837.1"/>
    </source>
</evidence>
<comment type="caution">
    <text evidence="1">The sequence shown here is derived from an EMBL/GenBank/DDBJ whole genome shotgun (WGS) entry which is preliminary data.</text>
</comment>
<reference evidence="1" key="1">
    <citation type="submission" date="2021-02" db="EMBL/GenBank/DDBJ databases">
        <authorList>
            <person name="Nowell W R."/>
        </authorList>
    </citation>
    <scope>NUCLEOTIDE SEQUENCE</scope>
</reference>